<keyword evidence="2" id="KW-0720">Serine protease</keyword>
<dbReference type="AlphaFoldDB" id="A0A4R4NJV9"/>
<proteinExistence type="predicted"/>
<dbReference type="GO" id="GO:0004252">
    <property type="term" value="F:serine-type endopeptidase activity"/>
    <property type="evidence" value="ECO:0007669"/>
    <property type="project" value="TreeGrafter"/>
</dbReference>
<dbReference type="SUPFAM" id="SSF69304">
    <property type="entry name" value="Tricorn protease N-terminal domain"/>
    <property type="match status" value="1"/>
</dbReference>
<dbReference type="EMBL" id="SMJZ01000018">
    <property type="protein sequence ID" value="TDC09375.1"/>
    <property type="molecule type" value="Genomic_DNA"/>
</dbReference>
<dbReference type="Pfam" id="PF07676">
    <property type="entry name" value="PD40"/>
    <property type="match status" value="1"/>
</dbReference>
<dbReference type="InterPro" id="IPR029058">
    <property type="entry name" value="AB_hydrolase_fold"/>
</dbReference>
<protein>
    <submittedName>
        <fullName evidence="4">S9 family peptidase</fullName>
    </submittedName>
</protein>
<feature type="domain" description="Peptidase S9 prolyl oligopeptidase catalytic" evidence="3">
    <location>
        <begin position="488"/>
        <end position="695"/>
    </location>
</feature>
<evidence type="ECO:0000259" key="3">
    <source>
        <dbReference type="Pfam" id="PF00326"/>
    </source>
</evidence>
<dbReference type="Proteomes" id="UP000295157">
    <property type="component" value="Unassembled WGS sequence"/>
</dbReference>
<keyword evidence="5" id="KW-1185">Reference proteome</keyword>
<dbReference type="InterPro" id="IPR011042">
    <property type="entry name" value="6-blade_b-propeller_TolB-like"/>
</dbReference>
<dbReference type="PANTHER" id="PTHR42776">
    <property type="entry name" value="SERINE PEPTIDASE S9 FAMILY MEMBER"/>
    <property type="match status" value="1"/>
</dbReference>
<dbReference type="Pfam" id="PF26549">
    <property type="entry name" value="Tricorn_N"/>
    <property type="match status" value="1"/>
</dbReference>
<evidence type="ECO:0000256" key="2">
    <source>
        <dbReference type="ARBA" id="ARBA00022825"/>
    </source>
</evidence>
<organism evidence="4 5">
    <name type="scientific">Nonomuraea longispora</name>
    <dbReference type="NCBI Taxonomy" id="1848320"/>
    <lineage>
        <taxon>Bacteria</taxon>
        <taxon>Bacillati</taxon>
        <taxon>Actinomycetota</taxon>
        <taxon>Actinomycetes</taxon>
        <taxon>Streptosporangiales</taxon>
        <taxon>Streptosporangiaceae</taxon>
        <taxon>Nonomuraea</taxon>
    </lineage>
</organism>
<dbReference type="OrthoDB" id="262125at2"/>
<dbReference type="Gene3D" id="2.120.10.30">
    <property type="entry name" value="TolB, C-terminal domain"/>
    <property type="match status" value="2"/>
</dbReference>
<dbReference type="Pfam" id="PF00326">
    <property type="entry name" value="Peptidase_S9"/>
    <property type="match status" value="1"/>
</dbReference>
<dbReference type="SUPFAM" id="SSF53474">
    <property type="entry name" value="alpha/beta-Hydrolases"/>
    <property type="match status" value="1"/>
</dbReference>
<gene>
    <name evidence="4" type="ORF">E1267_07800</name>
</gene>
<evidence type="ECO:0000256" key="1">
    <source>
        <dbReference type="ARBA" id="ARBA00022801"/>
    </source>
</evidence>
<comment type="caution">
    <text evidence="4">The sequence shown here is derived from an EMBL/GenBank/DDBJ whole genome shotgun (WGS) entry which is preliminary data.</text>
</comment>
<sequence length="696" mass="74441">MTPSSSRSSACTTARTRPAAFCCPSCGATPARRTIDPQGAKVSMTPANETAGKRPVVADDLLKLRFLMGADLAPDGRTVVYALSRADTESNTDHADLFLLDRRSKACRRLTYADTVHVAPVFSPDGRWIAFLSARGGAPQIFVMPADGGEARQLTSLPRGVSGGPAWSPDGTHIAFAAGPQGEPRDPAKPYRVTRAVWRADGIGVLDDAGTDIYVVEVGGGEPQRLTDDAALNFEPVWTSDGTSIAYLASHDPGAAPMTMHLRMVDLDGGVSELAHAGLISSHTACPDGRIAYLIGYEPGRLPGTKAELRVVDPRTGAHDPRTTGLDAGVGGILQPDMPAVQMSLGRLVVSDDGAHAYTMVQRGGEGEIVKVALSGPESYEPVVAGERVCAPACLRGDTLLFAGFGMTEPGDLYTFDVAARREERLTELNAALLAELDLPSARRLEFVSGDGATVEGWFLPPPDGGDAPYPTLLGIHGGPHTGWGHTFNFDFLMLAGAGFGVLFVNQRGSTGYGDDFATTVNNDYGNLDYTDLMKGVDHAVELGLADPDRLGVFGISCGGFLTGWIIGHTDRFKAACPENPFFNWFSMYGTSDTGLWQGPTVMGGAPHERRDDYERCSPITYAHRCTTPTLFLQHEADHRCPPEQTEQYYAILKANGVPAEMLRFPGTSHHGSLVGPPSHRLAQNEALLDWMIRYV</sequence>
<name>A0A4R4NJV9_9ACTN</name>
<dbReference type="GO" id="GO:0006508">
    <property type="term" value="P:proteolysis"/>
    <property type="evidence" value="ECO:0007669"/>
    <property type="project" value="InterPro"/>
</dbReference>
<keyword evidence="1" id="KW-0378">Hydrolase</keyword>
<dbReference type="InterPro" id="IPR011659">
    <property type="entry name" value="WD40"/>
</dbReference>
<dbReference type="InterPro" id="IPR001375">
    <property type="entry name" value="Peptidase_S9_cat"/>
</dbReference>
<keyword evidence="2" id="KW-0645">Protease</keyword>
<reference evidence="4 5" key="1">
    <citation type="submission" date="2019-02" db="EMBL/GenBank/DDBJ databases">
        <title>Draft genome sequences of novel Actinobacteria.</title>
        <authorList>
            <person name="Sahin N."/>
            <person name="Ay H."/>
            <person name="Saygin H."/>
        </authorList>
    </citation>
    <scope>NUCLEOTIDE SEQUENCE [LARGE SCALE GENOMIC DNA]</scope>
    <source>
        <strain evidence="4 5">KC201</strain>
    </source>
</reference>
<evidence type="ECO:0000313" key="5">
    <source>
        <dbReference type="Proteomes" id="UP000295157"/>
    </source>
</evidence>
<evidence type="ECO:0000313" key="4">
    <source>
        <dbReference type="EMBL" id="TDC09375.1"/>
    </source>
</evidence>
<dbReference type="PANTHER" id="PTHR42776:SF27">
    <property type="entry name" value="DIPEPTIDYL PEPTIDASE FAMILY MEMBER 6"/>
    <property type="match status" value="1"/>
</dbReference>
<accession>A0A4R4NJV9</accession>
<dbReference type="Gene3D" id="3.40.50.1820">
    <property type="entry name" value="alpha/beta hydrolase"/>
    <property type="match status" value="1"/>
</dbReference>